<keyword evidence="2" id="KW-1185">Reference proteome</keyword>
<gene>
    <name evidence="1" type="ORF">E2C01_069862</name>
</gene>
<dbReference type="Proteomes" id="UP000324222">
    <property type="component" value="Unassembled WGS sequence"/>
</dbReference>
<comment type="caution">
    <text evidence="1">The sequence shown here is derived from an EMBL/GenBank/DDBJ whole genome shotgun (WGS) entry which is preliminary data.</text>
</comment>
<dbReference type="EMBL" id="VSRR010041195">
    <property type="protein sequence ID" value="MPC75474.1"/>
    <property type="molecule type" value="Genomic_DNA"/>
</dbReference>
<proteinExistence type="predicted"/>
<reference evidence="1 2" key="1">
    <citation type="submission" date="2019-05" db="EMBL/GenBank/DDBJ databases">
        <title>Another draft genome of Portunus trituberculatus and its Hox gene families provides insights of decapod evolution.</title>
        <authorList>
            <person name="Jeong J.-H."/>
            <person name="Song I."/>
            <person name="Kim S."/>
            <person name="Choi T."/>
            <person name="Kim D."/>
            <person name="Ryu S."/>
            <person name="Kim W."/>
        </authorList>
    </citation>
    <scope>NUCLEOTIDE SEQUENCE [LARGE SCALE GENOMIC DNA]</scope>
    <source>
        <tissue evidence="1">Muscle</tissue>
    </source>
</reference>
<protein>
    <submittedName>
        <fullName evidence="1">Uncharacterized protein</fullName>
    </submittedName>
</protein>
<sequence length="97" mass="11480">MPFLWQDEFVQLCAIGECREKNVCKPLYMNTRESYYCQCRPCRVQTRVRKFKCECEASLNCQCHFTTLTSAWSRPDPLPVDHPLSSVRSAQQHQRTY</sequence>
<accession>A0A5B7I3X6</accession>
<dbReference type="AlphaFoldDB" id="A0A5B7I3X6"/>
<organism evidence="1 2">
    <name type="scientific">Portunus trituberculatus</name>
    <name type="common">Swimming crab</name>
    <name type="synonym">Neptunus trituberculatus</name>
    <dbReference type="NCBI Taxonomy" id="210409"/>
    <lineage>
        <taxon>Eukaryota</taxon>
        <taxon>Metazoa</taxon>
        <taxon>Ecdysozoa</taxon>
        <taxon>Arthropoda</taxon>
        <taxon>Crustacea</taxon>
        <taxon>Multicrustacea</taxon>
        <taxon>Malacostraca</taxon>
        <taxon>Eumalacostraca</taxon>
        <taxon>Eucarida</taxon>
        <taxon>Decapoda</taxon>
        <taxon>Pleocyemata</taxon>
        <taxon>Brachyura</taxon>
        <taxon>Eubrachyura</taxon>
        <taxon>Portunoidea</taxon>
        <taxon>Portunidae</taxon>
        <taxon>Portuninae</taxon>
        <taxon>Portunus</taxon>
    </lineage>
</organism>
<name>A0A5B7I3X6_PORTR</name>
<evidence type="ECO:0000313" key="1">
    <source>
        <dbReference type="EMBL" id="MPC75474.1"/>
    </source>
</evidence>
<evidence type="ECO:0000313" key="2">
    <source>
        <dbReference type="Proteomes" id="UP000324222"/>
    </source>
</evidence>